<accession>A0ABT8K319</accession>
<name>A0ABT8K319_9MICC</name>
<protein>
    <submittedName>
        <fullName evidence="1">Uncharacterized protein</fullName>
    </submittedName>
</protein>
<dbReference type="EMBL" id="JAROCG010000001">
    <property type="protein sequence ID" value="MDN4611829.1"/>
    <property type="molecule type" value="Genomic_DNA"/>
</dbReference>
<dbReference type="RefSeq" id="WP_301228076.1">
    <property type="nucleotide sequence ID" value="NZ_JAROCG010000001.1"/>
</dbReference>
<reference evidence="1" key="1">
    <citation type="submission" date="2023-06" db="EMBL/GenBank/DDBJ databases">
        <title>MT1 and MT2 Draft Genomes of Novel Species.</title>
        <authorList>
            <person name="Venkateswaran K."/>
        </authorList>
    </citation>
    <scope>NUCLEOTIDE SEQUENCE</scope>
    <source>
        <strain evidence="1">IIF3SC-B10</strain>
    </source>
</reference>
<sequence length="111" mass="12452">MTGPMYVREVRRLLEPMFESMLSPGELRSLTFRLERVADGANGTELPADTIIETNDAWVRWQVLGEEGGSGSLPLDDGVDVLVRFVQGDLQDFIAESHFGWGEFRLPRNLA</sequence>
<comment type="caution">
    <text evidence="1">The sequence shown here is derived from an EMBL/GenBank/DDBJ whole genome shotgun (WGS) entry which is preliminary data.</text>
</comment>
<gene>
    <name evidence="1" type="ORF">P5G52_13245</name>
</gene>
<keyword evidence="2" id="KW-1185">Reference proteome</keyword>
<dbReference type="Proteomes" id="UP001174209">
    <property type="component" value="Unassembled WGS sequence"/>
</dbReference>
<evidence type="ECO:0000313" key="2">
    <source>
        <dbReference type="Proteomes" id="UP001174209"/>
    </source>
</evidence>
<evidence type="ECO:0000313" key="1">
    <source>
        <dbReference type="EMBL" id="MDN4611829.1"/>
    </source>
</evidence>
<organism evidence="1 2">
    <name type="scientific">Arthrobacter burdickii</name>
    <dbReference type="NCBI Taxonomy" id="3035920"/>
    <lineage>
        <taxon>Bacteria</taxon>
        <taxon>Bacillati</taxon>
        <taxon>Actinomycetota</taxon>
        <taxon>Actinomycetes</taxon>
        <taxon>Micrococcales</taxon>
        <taxon>Micrococcaceae</taxon>
        <taxon>Arthrobacter</taxon>
    </lineage>
</organism>
<proteinExistence type="predicted"/>